<accession>A0AAD7JXD2</accession>
<name>A0AAD7JXD2_9AGAR</name>
<dbReference type="AlphaFoldDB" id="A0AAD7JXD2"/>
<evidence type="ECO:0000313" key="1">
    <source>
        <dbReference type="EMBL" id="KAJ7773890.1"/>
    </source>
</evidence>
<reference evidence="1" key="1">
    <citation type="submission" date="2023-03" db="EMBL/GenBank/DDBJ databases">
        <title>Massive genome expansion in bonnet fungi (Mycena s.s.) driven by repeated elements and novel gene families across ecological guilds.</title>
        <authorList>
            <consortium name="Lawrence Berkeley National Laboratory"/>
            <person name="Harder C.B."/>
            <person name="Miyauchi S."/>
            <person name="Viragh M."/>
            <person name="Kuo A."/>
            <person name="Thoen E."/>
            <person name="Andreopoulos B."/>
            <person name="Lu D."/>
            <person name="Skrede I."/>
            <person name="Drula E."/>
            <person name="Henrissat B."/>
            <person name="Morin E."/>
            <person name="Kohler A."/>
            <person name="Barry K."/>
            <person name="LaButti K."/>
            <person name="Morin E."/>
            <person name="Salamov A."/>
            <person name="Lipzen A."/>
            <person name="Mereny Z."/>
            <person name="Hegedus B."/>
            <person name="Baldrian P."/>
            <person name="Stursova M."/>
            <person name="Weitz H."/>
            <person name="Taylor A."/>
            <person name="Grigoriev I.V."/>
            <person name="Nagy L.G."/>
            <person name="Martin F."/>
            <person name="Kauserud H."/>
        </authorList>
    </citation>
    <scope>NUCLEOTIDE SEQUENCE</scope>
    <source>
        <strain evidence="1">CBHHK182m</strain>
    </source>
</reference>
<proteinExistence type="predicted"/>
<gene>
    <name evidence="1" type="ORF">B0H16DRAFT_1510326</name>
</gene>
<sequence length="220" mass="24600">MPPCSLLNLPTELLVEIVFHYNSFTFLSPFVGLEHNAQRAARQQTSSVLRNLFLPILWEQFEASKPNFQARRTQSEFAESVAPYIKTVHLVIKSWSRADMEEIFLLMEFLRGLPNLSGLQIQRVPLAILPSVYAFNAITLPTVTALSVPNSLEMTFSSFPNVTTLVSPELLSGDCLIPAATKNFGHLKAFPGVRLDDPHRPGPPEGLSTVLDSMLRRCDY</sequence>
<comment type="caution">
    <text evidence="1">The sequence shown here is derived from an EMBL/GenBank/DDBJ whole genome shotgun (WGS) entry which is preliminary data.</text>
</comment>
<evidence type="ECO:0000313" key="2">
    <source>
        <dbReference type="Proteomes" id="UP001215598"/>
    </source>
</evidence>
<dbReference type="Proteomes" id="UP001215598">
    <property type="component" value="Unassembled WGS sequence"/>
</dbReference>
<dbReference type="EMBL" id="JARKIB010000012">
    <property type="protein sequence ID" value="KAJ7773890.1"/>
    <property type="molecule type" value="Genomic_DNA"/>
</dbReference>
<protein>
    <submittedName>
        <fullName evidence="1">Uncharacterized protein</fullName>
    </submittedName>
</protein>
<organism evidence="1 2">
    <name type="scientific">Mycena metata</name>
    <dbReference type="NCBI Taxonomy" id="1033252"/>
    <lineage>
        <taxon>Eukaryota</taxon>
        <taxon>Fungi</taxon>
        <taxon>Dikarya</taxon>
        <taxon>Basidiomycota</taxon>
        <taxon>Agaricomycotina</taxon>
        <taxon>Agaricomycetes</taxon>
        <taxon>Agaricomycetidae</taxon>
        <taxon>Agaricales</taxon>
        <taxon>Marasmiineae</taxon>
        <taxon>Mycenaceae</taxon>
        <taxon>Mycena</taxon>
    </lineage>
</organism>
<keyword evidence="2" id="KW-1185">Reference proteome</keyword>